<organism evidence="2 3">
    <name type="scientific">Corynebacterium hiratae</name>
    <dbReference type="NCBI Taxonomy" id="3139423"/>
    <lineage>
        <taxon>Bacteria</taxon>
        <taxon>Bacillati</taxon>
        <taxon>Actinomycetota</taxon>
        <taxon>Actinomycetes</taxon>
        <taxon>Mycobacteriales</taxon>
        <taxon>Corynebacteriaceae</taxon>
        <taxon>Corynebacterium</taxon>
    </lineage>
</organism>
<dbReference type="CDD" id="cd03139">
    <property type="entry name" value="GATase1_PfpI_2"/>
    <property type="match status" value="1"/>
</dbReference>
<accession>A0A553FM61</accession>
<dbReference type="RefSeq" id="WP_144014148.1">
    <property type="nucleotide sequence ID" value="NZ_VIOG01000020.1"/>
</dbReference>
<dbReference type="AlphaFoldDB" id="A0A553FM61"/>
<dbReference type="InterPro" id="IPR052158">
    <property type="entry name" value="INH-QAR"/>
</dbReference>
<sequence>MDTESLRIAVVLFEGFELLDVFGPVQLLQAVPDITVVFAGPTGEPVASSQGVEVVPTISYGQIGPTDALLVPGGKGTRQLVGDESFLSWLRGLGAQAPWVASVCTGSAVLAAAGLLEGYAATSNKRAFAWASSFGESVIWKPKARWVQDRNRWTSSGVAAGMDMTVALIEYLSSEAVAIDAASFAEYEPHRDCEWDPFARLYGLVPSSVDDAECGE</sequence>
<dbReference type="Gene3D" id="3.40.50.880">
    <property type="match status" value="1"/>
</dbReference>
<evidence type="ECO:0000313" key="2">
    <source>
        <dbReference type="EMBL" id="TRX58344.1"/>
    </source>
</evidence>
<keyword evidence="3" id="KW-1185">Reference proteome</keyword>
<dbReference type="InterPro" id="IPR002818">
    <property type="entry name" value="DJ-1/PfpI"/>
</dbReference>
<name>A0A553FM61_9CORY</name>
<proteinExistence type="predicted"/>
<gene>
    <name evidence="2" type="ORF">FNY97_13325</name>
</gene>
<protein>
    <submittedName>
        <fullName evidence="2">DJ-1/PfpI family protein</fullName>
    </submittedName>
</protein>
<evidence type="ECO:0000259" key="1">
    <source>
        <dbReference type="Pfam" id="PF01965"/>
    </source>
</evidence>
<dbReference type="InterPro" id="IPR029062">
    <property type="entry name" value="Class_I_gatase-like"/>
</dbReference>
<evidence type="ECO:0000313" key="3">
    <source>
        <dbReference type="Proteomes" id="UP000320443"/>
    </source>
</evidence>
<dbReference type="EMBL" id="VKDK01000039">
    <property type="protein sequence ID" value="TRX58344.1"/>
    <property type="molecule type" value="Genomic_DNA"/>
</dbReference>
<dbReference type="PANTHER" id="PTHR43130">
    <property type="entry name" value="ARAC-FAMILY TRANSCRIPTIONAL REGULATOR"/>
    <property type="match status" value="1"/>
</dbReference>
<dbReference type="SUPFAM" id="SSF52317">
    <property type="entry name" value="Class I glutamine amidotransferase-like"/>
    <property type="match status" value="1"/>
</dbReference>
<comment type="caution">
    <text evidence="2">The sequence shown here is derived from an EMBL/GenBank/DDBJ whole genome shotgun (WGS) entry which is preliminary data.</text>
</comment>
<reference evidence="2 3" key="1">
    <citation type="submission" date="2019-07" db="EMBL/GenBank/DDBJ databases">
        <title>Draft genome of C. aurimucosum strain 2274.</title>
        <authorList>
            <person name="Pacheco L.G.C."/>
            <person name="Aguiar E.R.G.R."/>
            <person name="Santos C.S."/>
            <person name="Rocha D.J.P.G."/>
            <person name="Sant'Anna L.O."/>
            <person name="Mattos-Guaraldi A.L."/>
            <person name="Santos L.S."/>
        </authorList>
    </citation>
    <scope>NUCLEOTIDE SEQUENCE [LARGE SCALE GENOMIC DNA]</scope>
    <source>
        <strain evidence="2 3">2274</strain>
    </source>
</reference>
<dbReference type="Proteomes" id="UP000320443">
    <property type="component" value="Unassembled WGS sequence"/>
</dbReference>
<dbReference type="Pfam" id="PF01965">
    <property type="entry name" value="DJ-1_PfpI"/>
    <property type="match status" value="1"/>
</dbReference>
<feature type="domain" description="DJ-1/PfpI" evidence="1">
    <location>
        <begin position="7"/>
        <end position="170"/>
    </location>
</feature>
<dbReference type="PANTHER" id="PTHR43130:SF15">
    <property type="entry name" value="THIJ_PFPI FAMILY PROTEIN (AFU_ORTHOLOGUE AFUA_5G14240)"/>
    <property type="match status" value="1"/>
</dbReference>